<sequence length="282" mass="31760">MRAMATDAGKHERPPSLAQRRVGQRLKGWRERASKTQEDAATALLVHHTKIYRIESGRTLAKPGDIRELSRIYDIPDGQTEELIHLSRSALKPGIVDSYRDVVSGDLGLLADLEAACTHMRAWDGDVVHGLLQTPAYAYAILGTLSGPSDEVRRKRLKFRLERQRVLMSNDPVCDIRIVLGEAALRYTVGSDDVMRDQIEHLLDLSNQIDIRIRPFSEGPHPWTAGGVFTLLDFPDPADPAVVYTESHLDSRYMETARELAEYRRIFGELYGKSVPVKEFVT</sequence>
<evidence type="ECO:0000256" key="1">
    <source>
        <dbReference type="SAM" id="MobiDB-lite"/>
    </source>
</evidence>
<evidence type="ECO:0000259" key="2">
    <source>
        <dbReference type="PROSITE" id="PS50943"/>
    </source>
</evidence>
<dbReference type="Proteomes" id="UP001501074">
    <property type="component" value="Unassembled WGS sequence"/>
</dbReference>
<evidence type="ECO:0000313" key="4">
    <source>
        <dbReference type="Proteomes" id="UP001501074"/>
    </source>
</evidence>
<keyword evidence="4" id="KW-1185">Reference proteome</keyword>
<organism evidence="3 4">
    <name type="scientific">Kineosporia mesophila</name>
    <dbReference type="NCBI Taxonomy" id="566012"/>
    <lineage>
        <taxon>Bacteria</taxon>
        <taxon>Bacillati</taxon>
        <taxon>Actinomycetota</taxon>
        <taxon>Actinomycetes</taxon>
        <taxon>Kineosporiales</taxon>
        <taxon>Kineosporiaceae</taxon>
        <taxon>Kineosporia</taxon>
    </lineage>
</organism>
<dbReference type="SMART" id="SM00530">
    <property type="entry name" value="HTH_XRE"/>
    <property type="match status" value="1"/>
</dbReference>
<dbReference type="Pfam" id="PF13560">
    <property type="entry name" value="HTH_31"/>
    <property type="match status" value="1"/>
</dbReference>
<dbReference type="InterPro" id="IPR010982">
    <property type="entry name" value="Lambda_DNA-bd_dom_sf"/>
</dbReference>
<name>A0ABP6Z1A3_9ACTN</name>
<dbReference type="CDD" id="cd00093">
    <property type="entry name" value="HTH_XRE"/>
    <property type="match status" value="1"/>
</dbReference>
<dbReference type="PROSITE" id="PS50943">
    <property type="entry name" value="HTH_CROC1"/>
    <property type="match status" value="1"/>
</dbReference>
<comment type="caution">
    <text evidence="3">The sequence shown here is derived from an EMBL/GenBank/DDBJ whole genome shotgun (WGS) entry which is preliminary data.</text>
</comment>
<dbReference type="EMBL" id="BAAAZO010000001">
    <property type="protein sequence ID" value="GAA3594916.1"/>
    <property type="molecule type" value="Genomic_DNA"/>
</dbReference>
<dbReference type="InterPro" id="IPR043917">
    <property type="entry name" value="DUF5753"/>
</dbReference>
<dbReference type="InterPro" id="IPR001387">
    <property type="entry name" value="Cro/C1-type_HTH"/>
</dbReference>
<dbReference type="Pfam" id="PF19054">
    <property type="entry name" value="DUF5753"/>
    <property type="match status" value="1"/>
</dbReference>
<feature type="region of interest" description="Disordered" evidence="1">
    <location>
        <begin position="1"/>
        <end position="22"/>
    </location>
</feature>
<reference evidence="4" key="1">
    <citation type="journal article" date="2019" name="Int. J. Syst. Evol. Microbiol.">
        <title>The Global Catalogue of Microorganisms (GCM) 10K type strain sequencing project: providing services to taxonomists for standard genome sequencing and annotation.</title>
        <authorList>
            <consortium name="The Broad Institute Genomics Platform"/>
            <consortium name="The Broad Institute Genome Sequencing Center for Infectious Disease"/>
            <person name="Wu L."/>
            <person name="Ma J."/>
        </authorList>
    </citation>
    <scope>NUCLEOTIDE SEQUENCE [LARGE SCALE GENOMIC DNA]</scope>
    <source>
        <strain evidence="4">JCM 16902</strain>
    </source>
</reference>
<accession>A0ABP6Z1A3</accession>
<dbReference type="SUPFAM" id="SSF47413">
    <property type="entry name" value="lambda repressor-like DNA-binding domains"/>
    <property type="match status" value="1"/>
</dbReference>
<dbReference type="Gene3D" id="1.10.260.40">
    <property type="entry name" value="lambda repressor-like DNA-binding domains"/>
    <property type="match status" value="1"/>
</dbReference>
<gene>
    <name evidence="3" type="ORF">GCM10022223_07560</name>
</gene>
<proteinExistence type="predicted"/>
<evidence type="ECO:0000313" key="3">
    <source>
        <dbReference type="EMBL" id="GAA3594916.1"/>
    </source>
</evidence>
<feature type="domain" description="HTH cro/C1-type" evidence="2">
    <location>
        <begin position="26"/>
        <end position="79"/>
    </location>
</feature>
<protein>
    <submittedName>
        <fullName evidence="3">Helix-turn-helix transcriptional regulator</fullName>
    </submittedName>
</protein>